<accession>H8Z0K5</accession>
<protein>
    <submittedName>
        <fullName evidence="1">Uncharacterized protein</fullName>
    </submittedName>
</protein>
<reference evidence="1 2" key="2">
    <citation type="submission" date="2011-11" db="EMBL/GenBank/DDBJ databases">
        <authorList>
            <consortium name="US DOE Joint Genome Institute"/>
            <person name="Lucas S."/>
            <person name="Han J."/>
            <person name="Lapidus A."/>
            <person name="Cheng J.-F."/>
            <person name="Goodwin L."/>
            <person name="Pitluck S."/>
            <person name="Peters L."/>
            <person name="Ovchinnikova G."/>
            <person name="Zhang X."/>
            <person name="Detter J.C."/>
            <person name="Han C."/>
            <person name="Tapia R."/>
            <person name="Land M."/>
            <person name="Hauser L."/>
            <person name="Kyrpides N."/>
            <person name="Ivanova N."/>
            <person name="Pagani I."/>
            <person name="Vogl K."/>
            <person name="Liu Z."/>
            <person name="Overmann J."/>
            <person name="Frigaard N.-U."/>
            <person name="Bryant D."/>
            <person name="Woyke T."/>
        </authorList>
    </citation>
    <scope>NUCLEOTIDE SEQUENCE [LARGE SCALE GENOMIC DNA]</scope>
    <source>
        <strain evidence="1 2">970</strain>
    </source>
</reference>
<gene>
    <name evidence="1" type="ORF">Thi970DRAFT_02602</name>
</gene>
<dbReference type="AlphaFoldDB" id="H8Z0K5"/>
<reference evidence="2" key="1">
    <citation type="submission" date="2011-06" db="EMBL/GenBank/DDBJ databases">
        <authorList>
            <consortium name="US DOE Joint Genome Institute (JGI-PGF)"/>
            <person name="Lucas S."/>
            <person name="Han J."/>
            <person name="Lapidus A."/>
            <person name="Cheng J.-F."/>
            <person name="Goodwin L."/>
            <person name="Pitluck S."/>
            <person name="Peters L."/>
            <person name="Land M.L."/>
            <person name="Hauser L."/>
            <person name="Vogl K."/>
            <person name="Liu Z."/>
            <person name="Overmann J."/>
            <person name="Frigaard N.-U."/>
            <person name="Bryant D.A."/>
            <person name="Woyke T.J."/>
        </authorList>
    </citation>
    <scope>NUCLEOTIDE SEQUENCE [LARGE SCALE GENOMIC DNA]</scope>
    <source>
        <strain evidence="2">970</strain>
    </source>
</reference>
<dbReference type="Proteomes" id="UP000002964">
    <property type="component" value="Unassembled WGS sequence"/>
</dbReference>
<evidence type="ECO:0000313" key="2">
    <source>
        <dbReference type="Proteomes" id="UP000002964"/>
    </source>
</evidence>
<sequence>MMNCAGLRAWSRRRFQDFSRPNGAGQIGLTMLTAAREQGLAIIAVVDSNPKLHGLLLLDYRIISLEETMRLDCDGYLVASVAFARAIEETIRRCYENLHLRVPTVLALGG</sequence>
<dbReference type="HOGENOM" id="CLU_2169932_0_0_6"/>
<evidence type="ECO:0000313" key="1">
    <source>
        <dbReference type="EMBL" id="EIC22346.1"/>
    </source>
</evidence>
<dbReference type="EMBL" id="JH603169">
    <property type="protein sequence ID" value="EIC22346.1"/>
    <property type="molecule type" value="Genomic_DNA"/>
</dbReference>
<keyword evidence="2" id="KW-1185">Reference proteome</keyword>
<dbReference type="STRING" id="631362.Thi970DRAFT_02602"/>
<dbReference type="RefSeq" id="WP_009149101.1">
    <property type="nucleotide sequence ID" value="NZ_CP121471.1"/>
</dbReference>
<proteinExistence type="predicted"/>
<organism evidence="1 2">
    <name type="scientific">Thiorhodovibrio frisius</name>
    <dbReference type="NCBI Taxonomy" id="631362"/>
    <lineage>
        <taxon>Bacteria</taxon>
        <taxon>Pseudomonadati</taxon>
        <taxon>Pseudomonadota</taxon>
        <taxon>Gammaproteobacteria</taxon>
        <taxon>Chromatiales</taxon>
        <taxon>Chromatiaceae</taxon>
        <taxon>Thiorhodovibrio</taxon>
    </lineage>
</organism>
<name>H8Z0K5_9GAMM</name>